<proteinExistence type="predicted"/>
<sequence length="107" mass="11371">MSYGEVHFGRGGAGNVAVEKGVSIAPVTSAPVQVFTDPKTTYLSGRGGAGNVHSVSNMPTMSPDQYLQELRETPFLKKDGGANFAAPSLTNHRESARSVRNQIHDNV</sequence>
<feature type="compositionally biased region" description="Basic and acidic residues" evidence="1">
    <location>
        <begin position="91"/>
        <end position="107"/>
    </location>
</feature>
<keyword evidence="3" id="KW-1185">Reference proteome</keyword>
<organism evidence="2 3">
    <name type="scientific">Tortispora caseinolytica NRRL Y-17796</name>
    <dbReference type="NCBI Taxonomy" id="767744"/>
    <lineage>
        <taxon>Eukaryota</taxon>
        <taxon>Fungi</taxon>
        <taxon>Dikarya</taxon>
        <taxon>Ascomycota</taxon>
        <taxon>Saccharomycotina</taxon>
        <taxon>Trigonopsidomycetes</taxon>
        <taxon>Trigonopsidales</taxon>
        <taxon>Trigonopsidaceae</taxon>
        <taxon>Tortispora</taxon>
    </lineage>
</organism>
<dbReference type="Proteomes" id="UP000095023">
    <property type="component" value="Unassembled WGS sequence"/>
</dbReference>
<dbReference type="Pfam" id="PF12223">
    <property type="entry name" value="DUF3602"/>
    <property type="match status" value="1"/>
</dbReference>
<dbReference type="EMBL" id="KV453841">
    <property type="protein sequence ID" value="ODV91939.1"/>
    <property type="molecule type" value="Genomic_DNA"/>
</dbReference>
<gene>
    <name evidence="2" type="ORF">CANCADRAFT_79367</name>
</gene>
<accession>A0A1E4TJN5</accession>
<evidence type="ECO:0000256" key="1">
    <source>
        <dbReference type="SAM" id="MobiDB-lite"/>
    </source>
</evidence>
<protein>
    <submittedName>
        <fullName evidence="2">Uncharacterized protein</fullName>
    </submittedName>
</protein>
<reference evidence="3" key="1">
    <citation type="submission" date="2016-02" db="EMBL/GenBank/DDBJ databases">
        <title>Comparative genomics of biotechnologically important yeasts.</title>
        <authorList>
            <consortium name="DOE Joint Genome Institute"/>
            <person name="Riley R."/>
            <person name="Haridas S."/>
            <person name="Wolfe K.H."/>
            <person name="Lopes M.R."/>
            <person name="Hittinger C.T."/>
            <person name="Goker M."/>
            <person name="Salamov A."/>
            <person name="Wisecaver J."/>
            <person name="Long T.M."/>
            <person name="Aerts A.L."/>
            <person name="Barry K."/>
            <person name="Choi C."/>
            <person name="Clum A."/>
            <person name="Coughlan A.Y."/>
            <person name="Deshpande S."/>
            <person name="Douglass A.P."/>
            <person name="Hanson S.J."/>
            <person name="Klenk H.-P."/>
            <person name="Labutti K."/>
            <person name="Lapidus A."/>
            <person name="Lindquist E."/>
            <person name="Lipzen A."/>
            <person name="Meier-Kolthoff J.P."/>
            <person name="Ohm R.A."/>
            <person name="Otillar R.P."/>
            <person name="Pangilinan J."/>
            <person name="Peng Y."/>
            <person name="Rokas A."/>
            <person name="Rosa C.A."/>
            <person name="Scheuner C."/>
            <person name="Sibirny A.A."/>
            <person name="Slot J.C."/>
            <person name="Stielow J.B."/>
            <person name="Sun H."/>
            <person name="Kurtzman C.P."/>
            <person name="Blackwell M."/>
            <person name="Jeffries T.W."/>
            <person name="Grigoriev I.V."/>
        </authorList>
    </citation>
    <scope>NUCLEOTIDE SEQUENCE [LARGE SCALE GENOMIC DNA]</scope>
    <source>
        <strain evidence="3">NRRL Y-17796</strain>
    </source>
</reference>
<dbReference type="InterPro" id="IPR022024">
    <property type="entry name" value="DUF3602"/>
</dbReference>
<dbReference type="OrthoDB" id="2537432at2759"/>
<feature type="region of interest" description="Disordered" evidence="1">
    <location>
        <begin position="79"/>
        <end position="107"/>
    </location>
</feature>
<dbReference type="AlphaFoldDB" id="A0A1E4TJN5"/>
<evidence type="ECO:0000313" key="3">
    <source>
        <dbReference type="Proteomes" id="UP000095023"/>
    </source>
</evidence>
<evidence type="ECO:0000313" key="2">
    <source>
        <dbReference type="EMBL" id="ODV91939.1"/>
    </source>
</evidence>
<name>A0A1E4TJN5_9ASCO</name>